<dbReference type="InterPro" id="IPR057577">
    <property type="entry name" value="Nucleoprot-TPR/MLP1_dom"/>
</dbReference>
<dbReference type="OrthoDB" id="343070at2759"/>
<feature type="compositionally biased region" description="Polar residues" evidence="7">
    <location>
        <begin position="2153"/>
        <end position="2174"/>
    </location>
</feature>
<feature type="region of interest" description="Disordered" evidence="7">
    <location>
        <begin position="1521"/>
        <end position="1574"/>
    </location>
</feature>
<gene>
    <name evidence="12" type="ORF">D910_01131</name>
    <name evidence="13" type="ORF">D910_01636</name>
    <name evidence="11" type="ORF">YQE_03776</name>
</gene>
<feature type="compositionally biased region" description="Basic and acidic residues" evidence="7">
    <location>
        <begin position="1875"/>
        <end position="1891"/>
    </location>
</feature>
<feature type="domain" description="Nucleoprotein TPR/MLP1-2" evidence="8">
    <location>
        <begin position="1049"/>
        <end position="1174"/>
    </location>
</feature>
<dbReference type="InterPro" id="IPR057974">
    <property type="entry name" value="NUA/TPR/MLP1-2-like_dom"/>
</dbReference>
<dbReference type="Pfam" id="PF25481">
    <property type="entry name" value="Nucleoprot-TPR"/>
    <property type="match status" value="1"/>
</dbReference>
<feature type="coiled-coil region" evidence="6">
    <location>
        <begin position="953"/>
        <end position="1184"/>
    </location>
</feature>
<feature type="coiled-coil region" evidence="6">
    <location>
        <begin position="855"/>
        <end position="928"/>
    </location>
</feature>
<evidence type="ECO:0000313" key="12">
    <source>
        <dbReference type="EMBL" id="ERL83864.1"/>
    </source>
</evidence>
<feature type="region of interest" description="Disordered" evidence="7">
    <location>
        <begin position="1762"/>
        <end position="1824"/>
    </location>
</feature>
<evidence type="ECO:0000256" key="7">
    <source>
        <dbReference type="SAM" id="MobiDB-lite"/>
    </source>
</evidence>
<feature type="coiled-coil region" evidence="6">
    <location>
        <begin position="301"/>
        <end position="367"/>
    </location>
</feature>
<feature type="coiled-coil region" evidence="6">
    <location>
        <begin position="562"/>
        <end position="621"/>
    </location>
</feature>
<evidence type="ECO:0000256" key="5">
    <source>
        <dbReference type="ARBA" id="ARBA00023242"/>
    </source>
</evidence>
<organism evidence="11">
    <name type="scientific">Dendroctonus ponderosae</name>
    <name type="common">Mountain pine beetle</name>
    <dbReference type="NCBI Taxonomy" id="77166"/>
    <lineage>
        <taxon>Eukaryota</taxon>
        <taxon>Metazoa</taxon>
        <taxon>Ecdysozoa</taxon>
        <taxon>Arthropoda</taxon>
        <taxon>Hexapoda</taxon>
        <taxon>Insecta</taxon>
        <taxon>Pterygota</taxon>
        <taxon>Neoptera</taxon>
        <taxon>Endopterygota</taxon>
        <taxon>Coleoptera</taxon>
        <taxon>Polyphaga</taxon>
        <taxon>Cucujiformia</taxon>
        <taxon>Curculionidae</taxon>
        <taxon>Scolytinae</taxon>
        <taxon>Dendroctonus</taxon>
    </lineage>
</organism>
<evidence type="ECO:0000256" key="6">
    <source>
        <dbReference type="SAM" id="Coils"/>
    </source>
</evidence>
<dbReference type="STRING" id="77166.N6UDE0"/>
<feature type="compositionally biased region" description="Basic and acidic residues" evidence="7">
    <location>
        <begin position="1541"/>
        <end position="1560"/>
    </location>
</feature>
<feature type="non-terminal residue" evidence="11">
    <location>
        <position position="1"/>
    </location>
</feature>
<comment type="subcellular location">
    <subcellularLocation>
        <location evidence="1">Nucleus</location>
    </subcellularLocation>
</comment>
<dbReference type="InterPro" id="IPR012929">
    <property type="entry name" value="Nucleoprot-TPR/MLP1-2_dom"/>
</dbReference>
<feature type="domain" description="Nucleoprotein TPR/MPL1" evidence="9">
    <location>
        <begin position="173"/>
        <end position="250"/>
    </location>
</feature>
<dbReference type="EMBL" id="KB631357">
    <property type="protein sequence ID" value="ERL84255.1"/>
    <property type="molecule type" value="Genomic_DNA"/>
</dbReference>
<accession>N6UDE0</accession>
<dbReference type="Gene3D" id="1.20.5.340">
    <property type="match status" value="1"/>
</dbReference>
<dbReference type="GO" id="GO:0017056">
    <property type="term" value="F:structural constituent of nuclear pore"/>
    <property type="evidence" value="ECO:0007669"/>
    <property type="project" value="TreeGrafter"/>
</dbReference>
<feature type="region of interest" description="Disordered" evidence="7">
    <location>
        <begin position="1837"/>
        <end position="2339"/>
    </location>
</feature>
<dbReference type="OMA" id="HAQQNYE"/>
<feature type="coiled-coil region" evidence="6">
    <location>
        <begin position="456"/>
        <end position="525"/>
    </location>
</feature>
<evidence type="ECO:0000256" key="4">
    <source>
        <dbReference type="ARBA" id="ARBA00023054"/>
    </source>
</evidence>
<feature type="coiled-coil region" evidence="6">
    <location>
        <begin position="739"/>
        <end position="822"/>
    </location>
</feature>
<feature type="compositionally biased region" description="Polar residues" evidence="7">
    <location>
        <begin position="1561"/>
        <end position="1574"/>
    </location>
</feature>
<feature type="coiled-coil region" evidence="6">
    <location>
        <begin position="1254"/>
        <end position="1329"/>
    </location>
</feature>
<dbReference type="EMBL" id="KB630779">
    <property type="protein sequence ID" value="ERL83864.1"/>
    <property type="molecule type" value="Genomic_DNA"/>
</dbReference>
<sequence>MESFPFEPVVSLEEWEMVPKEIGKKISKFVNEKFDEFITTKALLETKSTNSDKSSTELKEQNDVISSENEALKARLEAAGSSITELENQVSTLSAELIRLQTQANQLESEAAQYRHERNLAVDDRDEQLKMLQRRTGEAEMLQLDIETLTKQLEDAINTKCEALAKAEEVESMKLTLEYKEKRLEQERSLMNSQIQSLTEELEERTDELLNMRRDNSSRCIQLEAKLAERTQELGVFTEQVKSLTEMNQTLTTRNEELAQKIFNLNETHAKVNESYVCEIEGKTKMANTYKSMHEESQKHTEELRSGLSEVQELLRKATEQYGELETKSKETDLAHEEIIGKKNDYIAMLKKELETANEVIELNKNESLSRDIEGKNPFKTLLSCCCTHILYFDIGISTSAASVSRMMKSGMTYTEVYSRYVSVNEQLTSKEEECTRLNNYITCIVKEIEEKGPLIKQLRQEYSDTLDANEVLKQSNDSLLAELQQLREAQTSNRRIEGQAVRENQRMKKEIADLSRQVIHLLQEVEHSRIGSSSTSTDNDLSDSVNSADIITKRLVTFNDIAELQSTNQKLLALVRELSEHQQEAESFDPAAIANLQRKLEELRESQSELLDERDQQTKMMSTLRNQRDMYKNLYSQVMKGAGDMATPLERSLSGQDNADHSKAQSDSDSSPNDEEKLHEFEIQINKYKKQAEQMKEEFETYRKDRSDHEKILVEQLESFRNESKELMKLNFQLAAQSELAEEKFKTLQNNAEIYKKQITALEKQNKIYSEAIVKHEQAASYLKDEAIQNQTRASKAEVMLANIQKENALLRDAERRLLKECDMQKQHAHQQNLLHSNIELIKVTLERNDAESKLRLQAKLDEAHLECSTLRRRLDEELNRFRELSSHLEKQAKQAVERMEEEKMEADKLRKEIAETREELINKTMHIEDLSMKLKSSVFAIPDSSVEGRKLRDLEQQFSDAQAEINSLRTLLKSTKAASEEYFNIAQNAEKQLKDVVNQEQQYKDEIEKQTQLIKELQEKCGELQGELSLQLDDQDMANSNIKTKSQLLEKELNVKSLDLRSAQQTLENAQADIKNLNDQIKAVENKYAREVTLHSADLQALTELKSELDASRNLIKSIESERDQAVEALSQNLASAQQQQKILNEEKEKLEERFKNMDDQNSLLLDQIQQLNTQLTILQSRASADNVMNQSIQNTSLPSSETSFNRSLAEDDVHNSEQLLKIIKYLRHEKDIAVSKADIIEAEHFRLKSQFESVSQQLEGLKAQIESERQQVEVTNISAAKHAEVLRKLETLNAITDSNRALRQERDNLLEDMGALRVRADILEAEVAPLQEKNRDLMTKSDQMQNENISLRGECTRWRQRANQLIEKTNRTSPEDWKKLQTERETLAKQLTVERGNTAKLNDENNNLKQNVGRLEEQLRVLRVQNNNQADEMTRLREQVAGLQSQVSQITESLEQQNQANKNLIEENRQLTEGIATRDVSVSELRNNLTQVKKIAKKYKTQYEDQVKDIESLKQQNEQSLTEQSINSDKQTQLLEQQKSEHEERVNQLETSHKESVDQLSQQVTSSQDQIDSLRKEIDSLKQTSQEKEEKFKTLFKNAKDRIVSLTEQNSSLKEQLSKEKSGSAGDQSNANNSNSELLERINNLQQEKVELIEKLQQDKIAHTTEIDSMKQTISQLERKLGQQQGSKPSTSSASSDKSPAERPTADIKPIPGHSTNTQTQSVPIQPWRNVGEPPLASIRPMSQQLRTAAVLPTTQTPSAVMVPPQQQVHTTGSSSIEALSSSPTSSHTDYVPATSSASSAIVGPRQVAVPPTQSSEDDDNAMQIQPAPQQQTLAVVSPRVEPPSSGGATQEQGTSSSSSNTVTTTQAGLKRQREPDTDSCQAEEKSQTKQQIKRTRLQQAGTVSDSGLDVEYQVPTSSQRDQDDDNVIVVESDDETAPDEGEGDDQEEPDDTEAYDMEGMEQDTYEDADCQDVEDEEEGGNEVGNEVEVIEDSSEVPNQSESQEVAEGDASDQQAQSEAISSGTDAAAGPSSSFSRASTSSTPGTTFSRSRLVPPLPHRHHMGAPLAGLLDEGGLDDGIVPSTPTLFAPRRSDGFGEAVSSPHVPSSAIGRFTFNESQMTSTAGSGHESQVRGTIESVAEHSLEVPQADDNSTGRSVPTTPLQSSPQESIPNVADDQSDRHASHSDDDMPQLMLSPDEETGADGGSEEVMGPPVQAGTSSEENRQDDAEGDDGVSSEGEKQPSTEEGEEEGREAEASPSPIEPRRTLNRGASMSDRRPIRQNLTRGSRVLPTPIVWGDQRSLPQRQMHHERGRGAQGYGGNRRPRRMQRPFGGRF</sequence>
<feature type="compositionally biased region" description="Polar residues" evidence="7">
    <location>
        <begin position="2118"/>
        <end position="2136"/>
    </location>
</feature>
<evidence type="ECO:0000313" key="14">
    <source>
        <dbReference type="Proteomes" id="UP000030742"/>
    </source>
</evidence>
<evidence type="ECO:0000256" key="2">
    <source>
        <dbReference type="ARBA" id="ARBA00005274"/>
    </source>
</evidence>
<feature type="compositionally biased region" description="Low complexity" evidence="7">
    <location>
        <begin position="1848"/>
        <end position="1870"/>
    </location>
</feature>
<dbReference type="Pfam" id="PF07926">
    <property type="entry name" value="TPR_MLP1_2"/>
    <property type="match status" value="1"/>
</dbReference>
<feature type="compositionally biased region" description="Acidic residues" evidence="7">
    <location>
        <begin position="1926"/>
        <end position="1984"/>
    </location>
</feature>
<feature type="coiled-coil region" evidence="6">
    <location>
        <begin position="241"/>
        <end position="268"/>
    </location>
</feature>
<dbReference type="GO" id="GO:0006406">
    <property type="term" value="P:mRNA export from nucleus"/>
    <property type="evidence" value="ECO:0007669"/>
    <property type="project" value="TreeGrafter"/>
</dbReference>
<dbReference type="EMBL" id="KB740648">
    <property type="protein sequence ID" value="ENN79720.1"/>
    <property type="molecule type" value="Genomic_DNA"/>
</dbReference>
<feature type="compositionally biased region" description="Polar residues" evidence="7">
    <location>
        <begin position="1717"/>
        <end position="1727"/>
    </location>
</feature>
<feature type="coiled-coil region" evidence="6">
    <location>
        <begin position="55"/>
        <end position="215"/>
    </location>
</feature>
<feature type="compositionally biased region" description="Low complexity" evidence="7">
    <location>
        <begin position="2030"/>
        <end position="2048"/>
    </location>
</feature>
<evidence type="ECO:0000313" key="11">
    <source>
        <dbReference type="EMBL" id="ENN79720.1"/>
    </source>
</evidence>
<feature type="region of interest" description="Disordered" evidence="7">
    <location>
        <begin position="1681"/>
        <end position="1739"/>
    </location>
</feature>
<evidence type="ECO:0000256" key="3">
    <source>
        <dbReference type="ARBA" id="ARBA00019789"/>
    </source>
</evidence>
<feature type="compositionally biased region" description="Basic and acidic residues" evidence="7">
    <location>
        <begin position="2181"/>
        <end position="2191"/>
    </location>
</feature>
<dbReference type="GO" id="GO:0034399">
    <property type="term" value="C:nuclear periphery"/>
    <property type="evidence" value="ECO:0007669"/>
    <property type="project" value="UniProtKB-ARBA"/>
</dbReference>
<dbReference type="PANTHER" id="PTHR18898">
    <property type="entry name" value="NUCLEOPROTEIN TPR-RELATED"/>
    <property type="match status" value="1"/>
</dbReference>
<evidence type="ECO:0000313" key="13">
    <source>
        <dbReference type="EMBL" id="ERL84255.1"/>
    </source>
</evidence>
<protein>
    <recommendedName>
        <fullName evidence="3">Nucleoprotein TPR</fullName>
    </recommendedName>
</protein>
<evidence type="ECO:0000259" key="8">
    <source>
        <dbReference type="Pfam" id="PF07926"/>
    </source>
</evidence>
<dbReference type="HOGENOM" id="CLU_001130_0_0_1"/>
<feature type="coiled-coil region" evidence="6">
    <location>
        <begin position="679"/>
        <end position="713"/>
    </location>
</feature>
<dbReference type="GO" id="GO:1901673">
    <property type="term" value="P:regulation of mitotic spindle assembly"/>
    <property type="evidence" value="ECO:0007669"/>
    <property type="project" value="TreeGrafter"/>
</dbReference>
<dbReference type="GO" id="GO:0006606">
    <property type="term" value="P:protein import into nucleus"/>
    <property type="evidence" value="ECO:0007669"/>
    <property type="project" value="InterPro"/>
</dbReference>
<feature type="region of interest" description="Disordered" evidence="7">
    <location>
        <begin position="649"/>
        <end position="678"/>
    </location>
</feature>
<dbReference type="Pfam" id="PF25785">
    <property type="entry name" value="TPR"/>
    <property type="match status" value="1"/>
</dbReference>
<feature type="domain" description="NUA/TPR/MLP1-2-like" evidence="10">
    <location>
        <begin position="500"/>
        <end position="587"/>
    </location>
</feature>
<evidence type="ECO:0000259" key="10">
    <source>
        <dbReference type="Pfam" id="PF25785"/>
    </source>
</evidence>
<evidence type="ECO:0000256" key="1">
    <source>
        <dbReference type="ARBA" id="ARBA00004123"/>
    </source>
</evidence>
<feature type="compositionally biased region" description="Low complexity" evidence="7">
    <location>
        <begin position="1690"/>
        <end position="1701"/>
    </location>
</feature>
<dbReference type="GO" id="GO:0005643">
    <property type="term" value="C:nuclear pore"/>
    <property type="evidence" value="ECO:0007669"/>
    <property type="project" value="UniProtKB-ARBA"/>
</dbReference>
<name>N6UDE0_DENPD</name>
<reference evidence="11 14" key="1">
    <citation type="journal article" date="2013" name="Genome Biol.">
        <title>Draft genome of the mountain pine beetle, Dendroctonus ponderosae Hopkins, a major forest pest.</title>
        <authorList>
            <person name="Keeling C.I."/>
            <person name="Yuen M.M."/>
            <person name="Liao N.Y."/>
            <person name="Docking T.R."/>
            <person name="Chan S.K."/>
            <person name="Taylor G.A."/>
            <person name="Palmquist D.L."/>
            <person name="Jackman S.D."/>
            <person name="Nguyen A."/>
            <person name="Li M."/>
            <person name="Henderson H."/>
            <person name="Janes J.K."/>
            <person name="Zhao Y."/>
            <person name="Pandoh P."/>
            <person name="Moore R."/>
            <person name="Sperling F.A."/>
            <person name="Huber D.P."/>
            <person name="Birol I."/>
            <person name="Jones S.J."/>
            <person name="Bohlmann J."/>
        </authorList>
    </citation>
    <scope>NUCLEOTIDE SEQUENCE</scope>
</reference>
<keyword evidence="5" id="KW-0539">Nucleus</keyword>
<keyword evidence="4 6" id="KW-0175">Coiled coil</keyword>
<feature type="compositionally biased region" description="Polar residues" evidence="7">
    <location>
        <begin position="2015"/>
        <end position="2028"/>
    </location>
</feature>
<comment type="similarity">
    <text evidence="2">Belongs to the TPR family.</text>
</comment>
<proteinExistence type="inferred from homology"/>
<feature type="compositionally biased region" description="Polar residues" evidence="7">
    <location>
        <begin position="1762"/>
        <end position="1803"/>
    </location>
</feature>
<dbReference type="Proteomes" id="UP000030742">
    <property type="component" value="Unassembled WGS sequence"/>
</dbReference>
<feature type="compositionally biased region" description="Polar residues" evidence="7">
    <location>
        <begin position="1521"/>
        <end position="1540"/>
    </location>
</feature>
<dbReference type="PANTHER" id="PTHR18898:SF2">
    <property type="entry name" value="NUCLEOPROTEIN TPR"/>
    <property type="match status" value="1"/>
</dbReference>
<evidence type="ECO:0000259" key="9">
    <source>
        <dbReference type="Pfam" id="PF25481"/>
    </source>
</evidence>
<feature type="region of interest" description="Disordered" evidence="7">
    <location>
        <begin position="1610"/>
        <end position="1636"/>
    </location>
</feature>